<evidence type="ECO:0008006" key="7">
    <source>
        <dbReference type="Google" id="ProtNLM"/>
    </source>
</evidence>
<evidence type="ECO:0000313" key="5">
    <source>
        <dbReference type="EMBL" id="AEQ97129.1"/>
    </source>
</evidence>
<dbReference type="RefSeq" id="WP_014503881.1">
    <property type="nucleotide sequence ID" value="NC_017267.2"/>
</dbReference>
<evidence type="ECO:0000256" key="4">
    <source>
        <dbReference type="ARBA" id="ARBA00023136"/>
    </source>
</evidence>
<dbReference type="PANTHER" id="PTHR37461:SF1">
    <property type="entry name" value="ANTI-SIGMA-K FACTOR RSKA"/>
    <property type="match status" value="1"/>
</dbReference>
<comment type="subcellular location">
    <subcellularLocation>
        <location evidence="1">Membrane</location>
        <topology evidence="1">Single-pass membrane protein</topology>
    </subcellularLocation>
</comment>
<keyword evidence="2" id="KW-0812">Transmembrane</keyword>
<dbReference type="InterPro" id="IPR041916">
    <property type="entry name" value="Anti_sigma_zinc_sf"/>
</dbReference>
<evidence type="ECO:0000313" key="6">
    <source>
        <dbReference type="Proteomes" id="UP000008851"/>
    </source>
</evidence>
<evidence type="ECO:0000256" key="2">
    <source>
        <dbReference type="ARBA" id="ARBA00022692"/>
    </source>
</evidence>
<gene>
    <name evidence="5" type="ORF">XOC_3031</name>
</gene>
<evidence type="ECO:0000256" key="1">
    <source>
        <dbReference type="ARBA" id="ARBA00004167"/>
    </source>
</evidence>
<keyword evidence="3" id="KW-1133">Transmembrane helix</keyword>
<dbReference type="GO" id="GO:0006417">
    <property type="term" value="P:regulation of translation"/>
    <property type="evidence" value="ECO:0007669"/>
    <property type="project" value="TreeGrafter"/>
</dbReference>
<keyword evidence="4" id="KW-0472">Membrane</keyword>
<evidence type="ECO:0000256" key="3">
    <source>
        <dbReference type="ARBA" id="ARBA00022989"/>
    </source>
</evidence>
<name>G7TLX8_XANOB</name>
<accession>G7TLX8</accession>
<dbReference type="AlphaFoldDB" id="G7TLX8"/>
<dbReference type="Gene3D" id="1.10.10.1320">
    <property type="entry name" value="Anti-sigma factor, zinc-finger domain"/>
    <property type="match status" value="1"/>
</dbReference>
<dbReference type="KEGG" id="xor:XOC_3031"/>
<dbReference type="eggNOG" id="COG5662">
    <property type="taxonomic scope" value="Bacteria"/>
</dbReference>
<proteinExistence type="predicted"/>
<dbReference type="EMBL" id="CP003057">
    <property type="protein sequence ID" value="AEQ97129.1"/>
    <property type="molecule type" value="Genomic_DNA"/>
</dbReference>
<dbReference type="GO" id="GO:0016020">
    <property type="term" value="C:membrane"/>
    <property type="evidence" value="ECO:0007669"/>
    <property type="project" value="UniProtKB-SubCell"/>
</dbReference>
<reference evidence="5 6" key="1">
    <citation type="journal article" date="2011" name="J. Bacteriol.">
        <title>Two new complete genome sequences offer insight into host and tissue specificity of plant pathogenic Xanthomonas spp.</title>
        <authorList>
            <person name="Bogdanove A.J."/>
            <person name="Koebnik R."/>
            <person name="Lu H."/>
            <person name="Furutani A."/>
            <person name="Angiuoli S.V."/>
            <person name="Patil P.B."/>
            <person name="Van Sluys M.A."/>
            <person name="Ryan R.P."/>
            <person name="Meyer D.F."/>
            <person name="Han S.W."/>
            <person name="Aparna G."/>
            <person name="Rajaram M."/>
            <person name="Delcher A.L."/>
            <person name="Phillippy A.M."/>
            <person name="Puiu D."/>
            <person name="Schatz M.C."/>
            <person name="Shumway M."/>
            <person name="Sommer D.D."/>
            <person name="Trapnell C."/>
            <person name="Benahmed F."/>
            <person name="Dimitrov G."/>
            <person name="Madupu R."/>
            <person name="Radune D."/>
            <person name="Sullivan S."/>
            <person name="Jha G."/>
            <person name="Ishihara H."/>
            <person name="Lee S.W."/>
            <person name="Pandey A."/>
            <person name="Sharma V."/>
            <person name="Sriariyanun M."/>
            <person name="Szurek B."/>
            <person name="Vera-Cruz C.M."/>
            <person name="Dorman K.S."/>
            <person name="Ronald P.C."/>
            <person name="Verdier V."/>
            <person name="Dow J.M."/>
            <person name="Sonti R.V."/>
            <person name="Tsuge S."/>
            <person name="Brendel V.P."/>
            <person name="Rabinowicz P.D."/>
            <person name="Leach J.E."/>
            <person name="White F.F."/>
            <person name="Salzberg S.L."/>
        </authorList>
    </citation>
    <scope>NUCLEOTIDE SEQUENCE [LARGE SCALE GENOMIC DNA]</scope>
    <source>
        <strain evidence="5 6">BLS256</strain>
    </source>
</reference>
<dbReference type="InterPro" id="IPR051474">
    <property type="entry name" value="Anti-sigma-K/W_factor"/>
</dbReference>
<dbReference type="PANTHER" id="PTHR37461">
    <property type="entry name" value="ANTI-SIGMA-K FACTOR RSKA"/>
    <property type="match status" value="1"/>
</dbReference>
<dbReference type="HOGENOM" id="CLU_092800_0_0_6"/>
<dbReference type="Proteomes" id="UP000008851">
    <property type="component" value="Chromosome"/>
</dbReference>
<organism evidence="5 6">
    <name type="scientific">Xanthomonas oryzae pv. oryzicola (strain BLS256)</name>
    <dbReference type="NCBI Taxonomy" id="383407"/>
    <lineage>
        <taxon>Bacteria</taxon>
        <taxon>Pseudomonadati</taxon>
        <taxon>Pseudomonadota</taxon>
        <taxon>Gammaproteobacteria</taxon>
        <taxon>Lysobacterales</taxon>
        <taxon>Lysobacteraceae</taxon>
        <taxon>Xanthomonas</taxon>
    </lineage>
</organism>
<dbReference type="GO" id="GO:0016989">
    <property type="term" value="F:sigma factor antagonist activity"/>
    <property type="evidence" value="ECO:0007669"/>
    <property type="project" value="TreeGrafter"/>
</dbReference>
<protein>
    <recommendedName>
        <fullName evidence="7">Zinc-finger domain-containing protein</fullName>
    </recommendedName>
</protein>
<sequence>MKDIDESTLLAYADGALTPDQAGRVEAVLASDPQRAADVRQLQQVKARLRNGYASVLEEPIPAHLLDAARQRPPASPQTSVVTATAPIQAPATRQHARRRWTVPTSIAAALLIGLWLWQRQPPQPAPSALLTEQGHDASGTLALALARQLSGEQQGKIRVGLSFRAHDGRYCRSFSLQSSHAGLACRRGERWRIEVVSPLQPQGNDSELRMASSTLPAALLDAIDARIDGQALDAEAERSARAPLALIHALNALRRWRLAHRHSTTNRTTVFARYGSAHSEIASTP</sequence>